<gene>
    <name evidence="8" type="primary">mreC</name>
    <name evidence="8" type="ORF">IC621_13250</name>
</gene>
<dbReference type="PANTHER" id="PTHR34138">
    <property type="entry name" value="CELL SHAPE-DETERMINING PROTEIN MREC"/>
    <property type="match status" value="1"/>
</dbReference>
<dbReference type="Pfam" id="PF04085">
    <property type="entry name" value="MreC"/>
    <property type="match status" value="1"/>
</dbReference>
<feature type="coiled-coil region" evidence="6">
    <location>
        <begin position="66"/>
        <end position="113"/>
    </location>
</feature>
<dbReference type="Gene3D" id="2.40.10.350">
    <property type="entry name" value="Rod shape-determining protein MreC, domain 2"/>
    <property type="match status" value="1"/>
</dbReference>
<protein>
    <recommendedName>
        <fullName evidence="2 5">Cell shape-determining protein MreC</fullName>
    </recommendedName>
    <alternativeName>
        <fullName evidence="4 5">Cell shape protein MreC</fullName>
    </alternativeName>
</protein>
<dbReference type="InterPro" id="IPR042177">
    <property type="entry name" value="Cell/Rod_1"/>
</dbReference>
<dbReference type="PANTHER" id="PTHR34138:SF1">
    <property type="entry name" value="CELL SHAPE-DETERMINING PROTEIN MREC"/>
    <property type="match status" value="1"/>
</dbReference>
<comment type="similarity">
    <text evidence="1 5">Belongs to the MreC family.</text>
</comment>
<dbReference type="InterPro" id="IPR055342">
    <property type="entry name" value="MreC_beta-barrel_core"/>
</dbReference>
<evidence type="ECO:0000313" key="8">
    <source>
        <dbReference type="EMBL" id="MBD1381200.1"/>
    </source>
</evidence>
<keyword evidence="9" id="KW-1185">Reference proteome</keyword>
<evidence type="ECO:0000256" key="3">
    <source>
        <dbReference type="ARBA" id="ARBA00022960"/>
    </source>
</evidence>
<dbReference type="EMBL" id="JACXAI010000016">
    <property type="protein sequence ID" value="MBD1381200.1"/>
    <property type="molecule type" value="Genomic_DNA"/>
</dbReference>
<reference evidence="8" key="1">
    <citation type="submission" date="2020-09" db="EMBL/GenBank/DDBJ databases">
        <title>A novel bacterium of genus Bacillus, isolated from South China Sea.</title>
        <authorList>
            <person name="Huang H."/>
            <person name="Mo K."/>
            <person name="Hu Y."/>
        </authorList>
    </citation>
    <scope>NUCLEOTIDE SEQUENCE</scope>
    <source>
        <strain evidence="8">IB182487</strain>
    </source>
</reference>
<sequence length="294" mass="32894">MPQFFLNKRLILLLVSIIILVALIGFSLRDDRELSWPEKFVKDSTGLFQTVFHRPAQSVAGFFENVGELKNTYEENKKLKARLEEQMQLESNLQDVLKENNSLKEELGRADSLRDYNPIYSNVIGRNPDRWYELVTIDKGSQHGVEEDDAVITSKGLIGKIKSASEFTSTVQLLSAPDRKNRISAEVQGKDGKNVFGLIEGYDKEAGALLLRRIESSAKVEKGQKVITSGKGGLFPKGLLIGEVTDVQPDSYGLTKMAFVKPAADYYDLEQVIVAKRTAPNVDTEAMFEEEDKS</sequence>
<keyword evidence="6" id="KW-0175">Coiled coil</keyword>
<organism evidence="8 9">
    <name type="scientific">Metabacillus arenae</name>
    <dbReference type="NCBI Taxonomy" id="2771434"/>
    <lineage>
        <taxon>Bacteria</taxon>
        <taxon>Bacillati</taxon>
        <taxon>Bacillota</taxon>
        <taxon>Bacilli</taxon>
        <taxon>Bacillales</taxon>
        <taxon>Bacillaceae</taxon>
        <taxon>Metabacillus</taxon>
    </lineage>
</organism>
<evidence type="ECO:0000256" key="2">
    <source>
        <dbReference type="ARBA" id="ARBA00013855"/>
    </source>
</evidence>
<evidence type="ECO:0000256" key="6">
    <source>
        <dbReference type="SAM" id="Coils"/>
    </source>
</evidence>
<proteinExistence type="inferred from homology"/>
<comment type="caution">
    <text evidence="8">The sequence shown here is derived from an EMBL/GenBank/DDBJ whole genome shotgun (WGS) entry which is preliminary data.</text>
</comment>
<comment type="function">
    <text evidence="5">Involved in formation and maintenance of cell shape.</text>
</comment>
<evidence type="ECO:0000313" key="9">
    <source>
        <dbReference type="Proteomes" id="UP000626844"/>
    </source>
</evidence>
<dbReference type="GO" id="GO:0008360">
    <property type="term" value="P:regulation of cell shape"/>
    <property type="evidence" value="ECO:0007669"/>
    <property type="project" value="UniProtKB-KW"/>
</dbReference>
<name>A0A926RXZ5_9BACI</name>
<accession>A0A926RXZ5</accession>
<dbReference type="InterPro" id="IPR007221">
    <property type="entry name" value="MreC"/>
</dbReference>
<evidence type="ECO:0000256" key="4">
    <source>
        <dbReference type="ARBA" id="ARBA00032089"/>
    </source>
</evidence>
<dbReference type="Proteomes" id="UP000626844">
    <property type="component" value="Unassembled WGS sequence"/>
</dbReference>
<evidence type="ECO:0000256" key="5">
    <source>
        <dbReference type="PIRNR" id="PIRNR038471"/>
    </source>
</evidence>
<dbReference type="InterPro" id="IPR042175">
    <property type="entry name" value="Cell/Rod_MreC_2"/>
</dbReference>
<keyword evidence="3 5" id="KW-0133">Cell shape</keyword>
<dbReference type="AlphaFoldDB" id="A0A926RXZ5"/>
<dbReference type="GO" id="GO:0005886">
    <property type="term" value="C:plasma membrane"/>
    <property type="evidence" value="ECO:0007669"/>
    <property type="project" value="TreeGrafter"/>
</dbReference>
<dbReference type="Gene3D" id="2.40.10.340">
    <property type="entry name" value="Rod shape-determining protein MreC, domain 1"/>
    <property type="match status" value="1"/>
</dbReference>
<dbReference type="RefSeq" id="WP_191158795.1">
    <property type="nucleotide sequence ID" value="NZ_JACXAI010000016.1"/>
</dbReference>
<evidence type="ECO:0000256" key="1">
    <source>
        <dbReference type="ARBA" id="ARBA00009369"/>
    </source>
</evidence>
<feature type="domain" description="Rod shape-determining protein MreC beta-barrel core" evidence="7">
    <location>
        <begin position="123"/>
        <end position="275"/>
    </location>
</feature>
<evidence type="ECO:0000259" key="7">
    <source>
        <dbReference type="Pfam" id="PF04085"/>
    </source>
</evidence>
<dbReference type="PIRSF" id="PIRSF038471">
    <property type="entry name" value="MreC"/>
    <property type="match status" value="1"/>
</dbReference>
<dbReference type="NCBIfam" id="TIGR00219">
    <property type="entry name" value="mreC"/>
    <property type="match status" value="1"/>
</dbReference>
<dbReference type="Gene3D" id="1.20.5.490">
    <property type="entry name" value="Single helix bin"/>
    <property type="match status" value="1"/>
</dbReference>